<evidence type="ECO:0000313" key="2">
    <source>
        <dbReference type="EMBL" id="MDC0711255.1"/>
    </source>
</evidence>
<feature type="transmembrane region" description="Helical" evidence="1">
    <location>
        <begin position="444"/>
        <end position="464"/>
    </location>
</feature>
<gene>
    <name evidence="2" type="ORF">POL68_22490</name>
</gene>
<feature type="transmembrane region" description="Helical" evidence="1">
    <location>
        <begin position="103"/>
        <end position="122"/>
    </location>
</feature>
<evidence type="ECO:0008006" key="4">
    <source>
        <dbReference type="Google" id="ProtNLM"/>
    </source>
</evidence>
<feature type="transmembrane region" description="Helical" evidence="1">
    <location>
        <begin position="476"/>
        <end position="494"/>
    </location>
</feature>
<feature type="transmembrane region" description="Helical" evidence="1">
    <location>
        <begin position="413"/>
        <end position="432"/>
    </location>
</feature>
<keyword evidence="3" id="KW-1185">Reference proteome</keyword>
<keyword evidence="1" id="KW-0472">Membrane</keyword>
<accession>A0ABT5DC57</accession>
<comment type="caution">
    <text evidence="2">The sequence shown here is derived from an EMBL/GenBank/DDBJ whole genome shotgun (WGS) entry which is preliminary data.</text>
</comment>
<organism evidence="2 3">
    <name type="scientific">Stigmatella ashevillensis</name>
    <dbReference type="NCBI Taxonomy" id="2995309"/>
    <lineage>
        <taxon>Bacteria</taxon>
        <taxon>Pseudomonadati</taxon>
        <taxon>Myxococcota</taxon>
        <taxon>Myxococcia</taxon>
        <taxon>Myxococcales</taxon>
        <taxon>Cystobacterineae</taxon>
        <taxon>Archangiaceae</taxon>
        <taxon>Stigmatella</taxon>
    </lineage>
</organism>
<protein>
    <recommendedName>
        <fullName evidence="4">Glycosyltransferase RgtA/B/C/D-like domain-containing protein</fullName>
    </recommendedName>
</protein>
<dbReference type="RefSeq" id="WP_272141213.1">
    <property type="nucleotide sequence ID" value="NZ_JAQNDM010000002.1"/>
</dbReference>
<feature type="transmembrane region" description="Helical" evidence="1">
    <location>
        <begin position="220"/>
        <end position="237"/>
    </location>
</feature>
<proteinExistence type="predicted"/>
<feature type="transmembrane region" description="Helical" evidence="1">
    <location>
        <begin position="129"/>
        <end position="147"/>
    </location>
</feature>
<feature type="transmembrane region" description="Helical" evidence="1">
    <location>
        <begin position="179"/>
        <end position="200"/>
    </location>
</feature>
<sequence length="498" mass="55806">MAPSASESSASPLVAPLPGGWRTRAPLAFVLGVFGASRAWCWHAGVRFDLDTLPWFFQFIEPELLRTRLLESVYFLHAQPPLFNLFLGAVLKAFPENAPTAFTWLYIGFGLLLTLSLYGLLVQLRIPRWPSAVLTALFMASPATVLYENWLFYTYPEALLLCASALCFHRFVASGRLSAGVALFTLLGTLALTRSAFHLVWYLTLGGLALATVHRSHRRRVLLCLAGPLVLLLALYTKNAVHFGSFSASSWFGMNFAQIALKPIPFPERQEWVRAGQASALVLYEPFQRISAYPPEYIEVLGPDVPVLRRETKASHWPNLNHSAYVPLSRHFAREAFAAVQRHPRVYLETVGRGLRLFLTPASDYFFVARNRDHLGTLGWLYNRYLFGMYGALSPDMHGPWLVGDEVAERMLWNWTGLLLFGLGAACLRVWTQLRHGGTCSASSATWVFLAVNILYVALVSNLFELGENNRLRYPVDPLVLALGAAGMASCLRWRRTR</sequence>
<name>A0ABT5DC57_9BACT</name>
<dbReference type="EMBL" id="JAQNDM010000002">
    <property type="protein sequence ID" value="MDC0711255.1"/>
    <property type="molecule type" value="Genomic_DNA"/>
</dbReference>
<evidence type="ECO:0000256" key="1">
    <source>
        <dbReference type="SAM" id="Phobius"/>
    </source>
</evidence>
<evidence type="ECO:0000313" key="3">
    <source>
        <dbReference type="Proteomes" id="UP001221838"/>
    </source>
</evidence>
<keyword evidence="1" id="KW-0812">Transmembrane</keyword>
<dbReference type="Proteomes" id="UP001221838">
    <property type="component" value="Unassembled WGS sequence"/>
</dbReference>
<reference evidence="2 3" key="1">
    <citation type="submission" date="2022-11" db="EMBL/GenBank/DDBJ databases">
        <title>Minimal conservation of predation-associated metabolite biosynthetic gene clusters underscores biosynthetic potential of Myxococcota including descriptions for ten novel species: Archangium lansinium sp. nov., Myxococcus landrumus sp. nov., Nannocystis bai.</title>
        <authorList>
            <person name="Ahearne A."/>
            <person name="Stevens C."/>
            <person name="Dowd S."/>
        </authorList>
    </citation>
    <scope>NUCLEOTIDE SEQUENCE [LARGE SCALE GENOMIC DNA]</scope>
    <source>
        <strain evidence="2 3">NCWAL01</strain>
    </source>
</reference>
<keyword evidence="1" id="KW-1133">Transmembrane helix</keyword>